<accession>A0ABQ7GR79</accession>
<evidence type="ECO:0000256" key="1">
    <source>
        <dbReference type="SAM" id="MobiDB-lite"/>
    </source>
</evidence>
<dbReference type="SUPFAM" id="SSF54373">
    <property type="entry name" value="FAD-linked reductases, C-terminal domain"/>
    <property type="match status" value="1"/>
</dbReference>
<proteinExistence type="predicted"/>
<evidence type="ECO:0000313" key="3">
    <source>
        <dbReference type="Proteomes" id="UP000815325"/>
    </source>
</evidence>
<gene>
    <name evidence="2" type="ORF">DUNSADRAFT_4831</name>
</gene>
<feature type="compositionally biased region" description="Polar residues" evidence="1">
    <location>
        <begin position="13"/>
        <end position="26"/>
    </location>
</feature>
<organism evidence="2 3">
    <name type="scientific">Dunaliella salina</name>
    <name type="common">Green alga</name>
    <name type="synonym">Protococcus salinus</name>
    <dbReference type="NCBI Taxonomy" id="3046"/>
    <lineage>
        <taxon>Eukaryota</taxon>
        <taxon>Viridiplantae</taxon>
        <taxon>Chlorophyta</taxon>
        <taxon>core chlorophytes</taxon>
        <taxon>Chlorophyceae</taxon>
        <taxon>CS clade</taxon>
        <taxon>Chlamydomonadales</taxon>
        <taxon>Dunaliellaceae</taxon>
        <taxon>Dunaliella</taxon>
    </lineage>
</organism>
<evidence type="ECO:0008006" key="4">
    <source>
        <dbReference type="Google" id="ProtNLM"/>
    </source>
</evidence>
<protein>
    <recommendedName>
        <fullName evidence="4">Encoded protein</fullName>
    </recommendedName>
</protein>
<name>A0ABQ7GR79_DUNSA</name>
<dbReference type="Proteomes" id="UP000815325">
    <property type="component" value="Unassembled WGS sequence"/>
</dbReference>
<reference evidence="2" key="1">
    <citation type="submission" date="2017-08" db="EMBL/GenBank/DDBJ databases">
        <authorList>
            <person name="Polle J.E."/>
            <person name="Barry K."/>
            <person name="Cushman J."/>
            <person name="Schmutz J."/>
            <person name="Tran D."/>
            <person name="Hathwaick L.T."/>
            <person name="Yim W.C."/>
            <person name="Jenkins J."/>
            <person name="Mckie-Krisberg Z.M."/>
            <person name="Prochnik S."/>
            <person name="Lindquist E."/>
            <person name="Dockter R.B."/>
            <person name="Adam C."/>
            <person name="Molina H."/>
            <person name="Bunkerborg J."/>
            <person name="Jin E."/>
            <person name="Buchheim M."/>
            <person name="Magnuson J."/>
        </authorList>
    </citation>
    <scope>NUCLEOTIDE SEQUENCE</scope>
    <source>
        <strain evidence="2">CCAP 19/18</strain>
    </source>
</reference>
<feature type="region of interest" description="Disordered" evidence="1">
    <location>
        <begin position="9"/>
        <end position="52"/>
    </location>
</feature>
<evidence type="ECO:0000313" key="2">
    <source>
        <dbReference type="EMBL" id="KAF5837108.1"/>
    </source>
</evidence>
<sequence length="340" mass="34301">MCCSGLLNPDALGTTQGSSTAPQSTHARAPTGPRISDSQHNTDASSAPARASSGNVLPISSCTSSTSTSISNCPHVLLSRALAILDAPLHAGENTACLVLPPHTSGCGNPHPIRGLLSAPSLFVTPPGRFLLHLSTPSTPRDSGPHARLDLERAVQQLAECEGLLGPGHGAPEEQGSSEKAAEVQGSGLTSGPSKPRAVQVHYYIQQVTMPAGLGVNSTNPVGAPASGSDAVAAAAAAAAAVAPATPACKPPLPRGVVCCPGPNPSMAGCTAAVEAAQHMLAQHFPGVPWLGERSGGSPEDGEEADREGGAGIQEPDEEVEAIMALQASLDQLRAHEEKC</sequence>
<comment type="caution">
    <text evidence="2">The sequence shown here is derived from an EMBL/GenBank/DDBJ whole genome shotgun (WGS) entry which is preliminary data.</text>
</comment>
<feature type="region of interest" description="Disordered" evidence="1">
    <location>
        <begin position="290"/>
        <end position="319"/>
    </location>
</feature>
<feature type="region of interest" description="Disordered" evidence="1">
    <location>
        <begin position="163"/>
        <end position="196"/>
    </location>
</feature>
<keyword evidence="3" id="KW-1185">Reference proteome</keyword>
<feature type="compositionally biased region" description="Polar residues" evidence="1">
    <location>
        <begin position="36"/>
        <end position="45"/>
    </location>
</feature>
<dbReference type="EMBL" id="MU069628">
    <property type="protein sequence ID" value="KAF5837108.1"/>
    <property type="molecule type" value="Genomic_DNA"/>
</dbReference>